<dbReference type="SUPFAM" id="SSF69255">
    <property type="entry name" value="gp5 N-terminal domain-like"/>
    <property type="match status" value="1"/>
</dbReference>
<dbReference type="InterPro" id="IPR050708">
    <property type="entry name" value="T6SS_VgrG/RHS"/>
</dbReference>
<dbReference type="EMBL" id="CP053708">
    <property type="protein sequence ID" value="QKE90646.1"/>
    <property type="molecule type" value="Genomic_DNA"/>
</dbReference>
<evidence type="ECO:0000256" key="2">
    <source>
        <dbReference type="ARBA" id="ARBA00005558"/>
    </source>
</evidence>
<name>A0A6M8HQT0_9PROT</name>
<dbReference type="InterPro" id="IPR006533">
    <property type="entry name" value="T6SS_Vgr_RhsGE"/>
</dbReference>
<dbReference type="InterPro" id="IPR006531">
    <property type="entry name" value="Gp5/Vgr_OB"/>
</dbReference>
<dbReference type="SUPFAM" id="SSF69279">
    <property type="entry name" value="Phage tail proteins"/>
    <property type="match status" value="2"/>
</dbReference>
<dbReference type="Pfam" id="PF05954">
    <property type="entry name" value="Phage_GPD"/>
    <property type="match status" value="1"/>
</dbReference>
<comment type="similarity">
    <text evidence="2">Belongs to the VgrG protein family.</text>
</comment>
<evidence type="ECO:0000256" key="1">
    <source>
        <dbReference type="ARBA" id="ARBA00004613"/>
    </source>
</evidence>
<dbReference type="RefSeq" id="WP_171835595.1">
    <property type="nucleotide sequence ID" value="NZ_CP053708.1"/>
</dbReference>
<dbReference type="AlphaFoldDB" id="A0A6M8HQT0"/>
<reference evidence="6 7" key="1">
    <citation type="journal article" date="2014" name="World J. Microbiol. Biotechnol.">
        <title>Biodiversity and physiological characteristics of Antarctic and Arctic lichens-associated bacteria.</title>
        <authorList>
            <person name="Lee Y.M."/>
            <person name="Kim E.H."/>
            <person name="Lee H.K."/>
            <person name="Hong S.G."/>
        </authorList>
    </citation>
    <scope>NUCLEOTIDE SEQUENCE [LARGE SCALE GENOMIC DNA]</scope>
    <source>
        <strain evidence="6 7">PAMC 26569</strain>
    </source>
</reference>
<accession>A0A6M8HQT0</accession>
<dbReference type="InterPro" id="IPR037026">
    <property type="entry name" value="Vgr_OB-fold_dom_sf"/>
</dbReference>
<dbReference type="Gene3D" id="2.40.50.230">
    <property type="entry name" value="Gp5 N-terminal domain"/>
    <property type="match status" value="1"/>
</dbReference>
<dbReference type="PANTHER" id="PTHR32305:SF15">
    <property type="entry name" value="PROTEIN RHSA-RELATED"/>
    <property type="match status" value="1"/>
</dbReference>
<evidence type="ECO:0000259" key="5">
    <source>
        <dbReference type="Pfam" id="PF22178"/>
    </source>
</evidence>
<proteinExistence type="inferred from homology"/>
<dbReference type="Gene3D" id="4.10.220.110">
    <property type="match status" value="1"/>
</dbReference>
<dbReference type="InterPro" id="IPR017847">
    <property type="entry name" value="T6SS_RhsGE_Vgr_subset"/>
</dbReference>
<dbReference type="KEGG" id="lck:HN018_11915"/>
<dbReference type="PANTHER" id="PTHR32305">
    <property type="match status" value="1"/>
</dbReference>
<protein>
    <submittedName>
        <fullName evidence="6">Type VI secretion system tip protein VgrG</fullName>
    </submittedName>
</protein>
<keyword evidence="7" id="KW-1185">Reference proteome</keyword>
<dbReference type="Pfam" id="PF04717">
    <property type="entry name" value="Phage_base_V"/>
    <property type="match status" value="1"/>
</dbReference>
<dbReference type="Pfam" id="PF22178">
    <property type="entry name" value="Gp5_trimer_C"/>
    <property type="match status" value="1"/>
</dbReference>
<keyword evidence="3" id="KW-0964">Secreted</keyword>
<evidence type="ECO:0000313" key="7">
    <source>
        <dbReference type="Proteomes" id="UP000500767"/>
    </source>
</evidence>
<sequence>MSGGQLQALLLFNSPLGDDSLPFQESVLHGVGLHAHEEISRPFEMSLTVVSTTRSIDPSELVFQPVGLTIRKQPNPDRFFNGVVRAMSAVGQAQRSRWMYRLEIVPRIWFLGQTEDCRIFQNKTAQEILQTIFAEHSIQPVDFRIYGDKPVREYTTQYNETDLAFIHRLMQESGWFYIFEHTKTTHTLVVTDRNQSFKEVSKPPHWVIHAGNNIDVFDQWGESQSTAHGEVKLQDYDPTRPATPILGQQTTTNAMPGASTRDVFNWPALTRDNKIAGDRARYRIENAEAASSLRHGHGYDQEFMPGRRFTLAKDPFTEAEGIDYALHSVHHQATDDTWIGGAQRPHYENSFTCFLQKTVWRDPARNTRPAMTGIFSAIVIGNDGEEIHADPLGRIKVRLMFDRRKDTVASMATWVRVMSPWSGNKWGWQHLPRVGSEVAVSFMDGDPDTPVVVGSFYNQTQRPVFSIPDEQTKHGFRSRSTMHGGTQDYSELSFDDKKGEELVFLHAQKDYVTEVERDQSLTVDRDRMVTIKRDETVLVTRNHSLTSETGHVTIDAALGITLRVAENTIIITPAGITMNGITLNLIADAALSAVAPVVDIDSEGLITLNAAASIMLDAAGTIMLDAPGIFSTIPVIPEEI</sequence>
<dbReference type="Gene3D" id="2.30.110.50">
    <property type="match status" value="1"/>
</dbReference>
<dbReference type="SUPFAM" id="SSF69349">
    <property type="entry name" value="Phage fibre proteins"/>
    <property type="match status" value="1"/>
</dbReference>
<evidence type="ECO:0000256" key="3">
    <source>
        <dbReference type="ARBA" id="ARBA00022525"/>
    </source>
</evidence>
<evidence type="ECO:0000313" key="6">
    <source>
        <dbReference type="EMBL" id="QKE90646.1"/>
    </source>
</evidence>
<feature type="domain" description="Gp5/Type VI secretion system Vgr protein OB-fold" evidence="4">
    <location>
        <begin position="389"/>
        <end position="457"/>
    </location>
</feature>
<dbReference type="Proteomes" id="UP000500767">
    <property type="component" value="Chromosome"/>
</dbReference>
<dbReference type="Gene3D" id="3.55.50.10">
    <property type="entry name" value="Baseplate protein-like domains"/>
    <property type="match status" value="1"/>
</dbReference>
<evidence type="ECO:0000259" key="4">
    <source>
        <dbReference type="Pfam" id="PF04717"/>
    </source>
</evidence>
<feature type="domain" description="Gp5/Type VI secretion system Vgr C-terminal trimerisation" evidence="5">
    <location>
        <begin position="475"/>
        <end position="547"/>
    </location>
</feature>
<dbReference type="InterPro" id="IPR054030">
    <property type="entry name" value="Gp5_Vgr_C"/>
</dbReference>
<dbReference type="NCBIfam" id="TIGR03361">
    <property type="entry name" value="VI_Rhs_Vgr"/>
    <property type="match status" value="1"/>
</dbReference>
<dbReference type="GO" id="GO:0005576">
    <property type="term" value="C:extracellular region"/>
    <property type="evidence" value="ECO:0007669"/>
    <property type="project" value="UniProtKB-SubCell"/>
</dbReference>
<dbReference type="NCBIfam" id="TIGR01646">
    <property type="entry name" value="vgr_GE"/>
    <property type="match status" value="1"/>
</dbReference>
<comment type="subcellular location">
    <subcellularLocation>
        <location evidence="1">Secreted</location>
    </subcellularLocation>
</comment>
<gene>
    <name evidence="6" type="primary">tssI</name>
    <name evidence="6" type="ORF">HN018_11915</name>
</gene>
<organism evidence="6 7">
    <name type="scientific">Lichenicola cladoniae</name>
    <dbReference type="NCBI Taxonomy" id="1484109"/>
    <lineage>
        <taxon>Bacteria</taxon>
        <taxon>Pseudomonadati</taxon>
        <taxon>Pseudomonadota</taxon>
        <taxon>Alphaproteobacteria</taxon>
        <taxon>Acetobacterales</taxon>
        <taxon>Acetobacteraceae</taxon>
        <taxon>Lichenicola</taxon>
    </lineage>
</organism>